<feature type="compositionally biased region" description="Basic and acidic residues" evidence="1">
    <location>
        <begin position="18"/>
        <end position="31"/>
    </location>
</feature>
<evidence type="ECO:0000313" key="2">
    <source>
        <dbReference type="EMBL" id="OAX79766.1"/>
    </source>
</evidence>
<proteinExistence type="predicted"/>
<dbReference type="AlphaFoldDB" id="A0A1B7NSS7"/>
<feature type="compositionally biased region" description="Basic and acidic residues" evidence="1">
    <location>
        <begin position="1"/>
        <end position="11"/>
    </location>
</feature>
<gene>
    <name evidence="2" type="ORF">ACJ72_05907</name>
</gene>
<reference evidence="2 3" key="1">
    <citation type="submission" date="2015-07" db="EMBL/GenBank/DDBJ databases">
        <title>Emmonsia species relationships and genome sequence.</title>
        <authorList>
            <person name="Cuomo C.A."/>
            <person name="Schwartz I.S."/>
            <person name="Kenyon C."/>
            <person name="de Hoog G.S."/>
            <person name="Govender N.P."/>
            <person name="Botha A."/>
            <person name="Moreno L."/>
            <person name="de Vries M."/>
            <person name="Munoz J.F."/>
            <person name="Stielow J.B."/>
        </authorList>
    </citation>
    <scope>NUCLEOTIDE SEQUENCE [LARGE SCALE GENOMIC DNA]</scope>
    <source>
        <strain evidence="2 3">CBS 136260</strain>
    </source>
</reference>
<dbReference type="EMBL" id="LGUA01000903">
    <property type="protein sequence ID" value="OAX79766.1"/>
    <property type="molecule type" value="Genomic_DNA"/>
</dbReference>
<sequence>MGKGNAKDTGAKGKGKAKAKDNADGKEEGKGKGLKPANSINVRHILKYDGILSLHYMSADQKIWVPPSCFSMGMHSKGSK</sequence>
<protein>
    <submittedName>
        <fullName evidence="2">Uncharacterized protein</fullName>
    </submittedName>
</protein>
<name>A0A1B7NSS7_9EURO</name>
<accession>A0A1B7NSS7</accession>
<feature type="region of interest" description="Disordered" evidence="1">
    <location>
        <begin position="1"/>
        <end position="37"/>
    </location>
</feature>
<dbReference type="STRING" id="1658172.A0A1B7NSS7"/>
<comment type="caution">
    <text evidence="2">The sequence shown here is derived from an EMBL/GenBank/DDBJ whole genome shotgun (WGS) entry which is preliminary data.</text>
</comment>
<evidence type="ECO:0000313" key="3">
    <source>
        <dbReference type="Proteomes" id="UP000091918"/>
    </source>
</evidence>
<organism evidence="2 3">
    <name type="scientific">Emergomyces africanus</name>
    <dbReference type="NCBI Taxonomy" id="1955775"/>
    <lineage>
        <taxon>Eukaryota</taxon>
        <taxon>Fungi</taxon>
        <taxon>Dikarya</taxon>
        <taxon>Ascomycota</taxon>
        <taxon>Pezizomycotina</taxon>
        <taxon>Eurotiomycetes</taxon>
        <taxon>Eurotiomycetidae</taxon>
        <taxon>Onygenales</taxon>
        <taxon>Ajellomycetaceae</taxon>
        <taxon>Emergomyces</taxon>
    </lineage>
</organism>
<evidence type="ECO:0000256" key="1">
    <source>
        <dbReference type="SAM" id="MobiDB-lite"/>
    </source>
</evidence>
<dbReference type="Proteomes" id="UP000091918">
    <property type="component" value="Unassembled WGS sequence"/>
</dbReference>
<keyword evidence="3" id="KW-1185">Reference proteome</keyword>